<feature type="region of interest" description="Disordered" evidence="1">
    <location>
        <begin position="1"/>
        <end position="52"/>
    </location>
</feature>
<evidence type="ECO:0000313" key="4">
    <source>
        <dbReference type="Proteomes" id="UP001565368"/>
    </source>
</evidence>
<feature type="compositionally biased region" description="Low complexity" evidence="1">
    <location>
        <begin position="24"/>
        <end position="37"/>
    </location>
</feature>
<dbReference type="SMART" id="SM00535">
    <property type="entry name" value="RIBOc"/>
    <property type="match status" value="1"/>
</dbReference>
<dbReference type="Pfam" id="PF14622">
    <property type="entry name" value="Ribonucleas_3_3"/>
    <property type="match status" value="1"/>
</dbReference>
<dbReference type="EMBL" id="JBBXJM010000001">
    <property type="protein sequence ID" value="KAL1413203.1"/>
    <property type="molecule type" value="Genomic_DNA"/>
</dbReference>
<keyword evidence="4" id="KW-1185">Reference proteome</keyword>
<accession>A0ABR3QES6</accession>
<comment type="caution">
    <text evidence="3">The sequence shown here is derived from an EMBL/GenBank/DDBJ whole genome shotgun (WGS) entry which is preliminary data.</text>
</comment>
<dbReference type="GeneID" id="95981997"/>
<dbReference type="PANTHER" id="PTHR28160:SF1">
    <property type="entry name" value="LARGE RIBOSOMAL SUBUNIT PROTEIN ML57"/>
    <property type="match status" value="1"/>
</dbReference>
<gene>
    <name evidence="3" type="ORF">Q8F55_000954</name>
</gene>
<dbReference type="PANTHER" id="PTHR28160">
    <property type="entry name" value="54S RIBOSOMAL PROTEIN L15, MITOCHONDRIAL"/>
    <property type="match status" value="1"/>
</dbReference>
<evidence type="ECO:0000313" key="3">
    <source>
        <dbReference type="EMBL" id="KAL1413203.1"/>
    </source>
</evidence>
<sequence>MSSSRAVASASRAVRAATRRPEARLYSAAAAEAAAPSPSTPPPVARRTRTTTPDEAQAFLSDILKLPPSAAFPPALALQILTHKSYRFAHRIAHAPPYTPSELEAGQASHNERLGFVGKRALGAYTTMFLHEALHSAEGVRAAPGFIRADEQGLEQRLEDLLHLNNIGATVGAKWGLERVMRYDRGETRPDGSTSHSIHGTTVAAVLGGVFTHLGSPAAQRAYYVHVLPALAKDLGGDPALVNAAAALSQSALVLGVVPK</sequence>
<evidence type="ECO:0000256" key="1">
    <source>
        <dbReference type="SAM" id="MobiDB-lite"/>
    </source>
</evidence>
<dbReference type="Gene3D" id="1.10.1520.10">
    <property type="entry name" value="Ribonuclease III domain"/>
    <property type="match status" value="1"/>
</dbReference>
<feature type="compositionally biased region" description="Low complexity" evidence="1">
    <location>
        <begin position="1"/>
        <end position="16"/>
    </location>
</feature>
<name>A0ABR3QES6_9TREE</name>
<dbReference type="SUPFAM" id="SSF69065">
    <property type="entry name" value="RNase III domain-like"/>
    <property type="match status" value="1"/>
</dbReference>
<dbReference type="InterPro" id="IPR000999">
    <property type="entry name" value="RNase_III_dom"/>
</dbReference>
<proteinExistence type="predicted"/>
<dbReference type="CDD" id="cd00593">
    <property type="entry name" value="RIBOc"/>
    <property type="match status" value="1"/>
</dbReference>
<dbReference type="InterPro" id="IPR036389">
    <property type="entry name" value="RNase_III_sf"/>
</dbReference>
<dbReference type="Proteomes" id="UP001565368">
    <property type="component" value="Unassembled WGS sequence"/>
</dbReference>
<dbReference type="InterPro" id="IPR040030">
    <property type="entry name" value="Ribosomal_mL57"/>
</dbReference>
<dbReference type="RefSeq" id="XP_069213147.1">
    <property type="nucleotide sequence ID" value="XM_069349603.1"/>
</dbReference>
<evidence type="ECO:0000259" key="2">
    <source>
        <dbReference type="SMART" id="SM00535"/>
    </source>
</evidence>
<feature type="domain" description="RNase III" evidence="2">
    <location>
        <begin position="75"/>
        <end position="236"/>
    </location>
</feature>
<protein>
    <recommendedName>
        <fullName evidence="2">RNase III domain-containing protein</fullName>
    </recommendedName>
</protein>
<reference evidence="3 4" key="1">
    <citation type="submission" date="2023-08" db="EMBL/GenBank/DDBJ databases">
        <title>Annotated Genome Sequence of Vanrija albida AlHP1.</title>
        <authorList>
            <person name="Herzog R."/>
        </authorList>
    </citation>
    <scope>NUCLEOTIDE SEQUENCE [LARGE SCALE GENOMIC DNA]</scope>
    <source>
        <strain evidence="3 4">AlHP1</strain>
    </source>
</reference>
<organism evidence="3 4">
    <name type="scientific">Vanrija albida</name>
    <dbReference type="NCBI Taxonomy" id="181172"/>
    <lineage>
        <taxon>Eukaryota</taxon>
        <taxon>Fungi</taxon>
        <taxon>Dikarya</taxon>
        <taxon>Basidiomycota</taxon>
        <taxon>Agaricomycotina</taxon>
        <taxon>Tremellomycetes</taxon>
        <taxon>Trichosporonales</taxon>
        <taxon>Trichosporonaceae</taxon>
        <taxon>Vanrija</taxon>
    </lineage>
</organism>